<dbReference type="EMBL" id="FMZZ01000006">
    <property type="protein sequence ID" value="SDC99615.1"/>
    <property type="molecule type" value="Genomic_DNA"/>
</dbReference>
<organism evidence="2 3">
    <name type="scientific">Actinokineospora iranica</name>
    <dbReference type="NCBI Taxonomy" id="1271860"/>
    <lineage>
        <taxon>Bacteria</taxon>
        <taxon>Bacillati</taxon>
        <taxon>Actinomycetota</taxon>
        <taxon>Actinomycetes</taxon>
        <taxon>Pseudonocardiales</taxon>
        <taxon>Pseudonocardiaceae</taxon>
        <taxon>Actinokineospora</taxon>
    </lineage>
</organism>
<reference evidence="3" key="1">
    <citation type="submission" date="2016-10" db="EMBL/GenBank/DDBJ databases">
        <authorList>
            <person name="Varghese N."/>
            <person name="Submissions S."/>
        </authorList>
    </citation>
    <scope>NUCLEOTIDE SEQUENCE [LARGE SCALE GENOMIC DNA]</scope>
    <source>
        <strain evidence="3">IBRC-M 10403</strain>
    </source>
</reference>
<name>A0A1G6R6A6_9PSEU</name>
<accession>A0A1G6R6A6</accession>
<gene>
    <name evidence="2" type="ORF">SAMN05216174_106147</name>
</gene>
<dbReference type="Proteomes" id="UP000199501">
    <property type="component" value="Unassembled WGS sequence"/>
</dbReference>
<feature type="region of interest" description="Disordered" evidence="1">
    <location>
        <begin position="1"/>
        <end position="48"/>
    </location>
</feature>
<sequence length="246" mass="25239">MPAARAAAIPPEQVPARVRQPPHRRTVGRPTTNHPTTGRRTGRPAAWRAAGLAECQAVLPEDKRACPAANGTHQWVGPPRRAAEQVKLRPAGPASCQTAGPSPGGLPGRPPTRPPGSPANRRTAEPPDWRTAEPPNRRAGGLAGWRAGGLAGWRAGGLAGWRAGGLAGWRGQEISCSPALLFGCGGPGWSGGPDLDSADHERGVWDVRSLARIGVELAFGVAFAALVEGHGAGQEVGEGAGVVGFG</sequence>
<protein>
    <submittedName>
        <fullName evidence="2">Uncharacterized protein</fullName>
    </submittedName>
</protein>
<evidence type="ECO:0000256" key="1">
    <source>
        <dbReference type="SAM" id="MobiDB-lite"/>
    </source>
</evidence>
<feature type="compositionally biased region" description="Polar residues" evidence="1">
    <location>
        <begin position="29"/>
        <end position="39"/>
    </location>
</feature>
<feature type="region of interest" description="Disordered" evidence="1">
    <location>
        <begin position="68"/>
        <end position="142"/>
    </location>
</feature>
<dbReference type="AlphaFoldDB" id="A0A1G6R6A6"/>
<feature type="compositionally biased region" description="Pro residues" evidence="1">
    <location>
        <begin position="108"/>
        <end position="117"/>
    </location>
</feature>
<evidence type="ECO:0000313" key="2">
    <source>
        <dbReference type="EMBL" id="SDC99615.1"/>
    </source>
</evidence>
<feature type="compositionally biased region" description="Basic and acidic residues" evidence="1">
    <location>
        <begin position="122"/>
        <end position="131"/>
    </location>
</feature>
<keyword evidence="3" id="KW-1185">Reference proteome</keyword>
<evidence type="ECO:0000313" key="3">
    <source>
        <dbReference type="Proteomes" id="UP000199501"/>
    </source>
</evidence>
<proteinExistence type="predicted"/>